<gene>
    <name evidence="1" type="ORF">GCM10008960_35060</name>
</gene>
<evidence type="ECO:0000313" key="2">
    <source>
        <dbReference type="Proteomes" id="UP000644548"/>
    </source>
</evidence>
<accession>A0ABQ2SBM9</accession>
<protein>
    <submittedName>
        <fullName evidence="1">Uncharacterized protein</fullName>
    </submittedName>
</protein>
<dbReference type="Proteomes" id="UP000644548">
    <property type="component" value="Unassembled WGS sequence"/>
</dbReference>
<sequence length="181" mass="20038">MEGSVTSRVHQRLLGLPAGPVARVTEWSVPERVQVHREAKASLLTQLTSAGRWRGGLLFGWCEGEALQIRFAAPQGYAWWLSCQSPLDADPRYAVGWADALAAAGGPPMNWVGSWIIAPDNQVAGFEQDLTWLRAGRRTALFDDLHVLLSVGRREERLSAAAYRWLGDEVEPLDVVWDAHP</sequence>
<comment type="caution">
    <text evidence="1">The sequence shown here is derived from an EMBL/GenBank/DDBJ whole genome shotgun (WGS) entry which is preliminary data.</text>
</comment>
<name>A0ABQ2SBM9_9DEIO</name>
<dbReference type="EMBL" id="BMQN01000015">
    <property type="protein sequence ID" value="GGS05555.1"/>
    <property type="molecule type" value="Genomic_DNA"/>
</dbReference>
<organism evidence="1 2">
    <name type="scientific">Deinococcus sedimenti</name>
    <dbReference type="NCBI Taxonomy" id="1867090"/>
    <lineage>
        <taxon>Bacteria</taxon>
        <taxon>Thermotogati</taxon>
        <taxon>Deinococcota</taxon>
        <taxon>Deinococci</taxon>
        <taxon>Deinococcales</taxon>
        <taxon>Deinococcaceae</taxon>
        <taxon>Deinococcus</taxon>
    </lineage>
</organism>
<keyword evidence="2" id="KW-1185">Reference proteome</keyword>
<proteinExistence type="predicted"/>
<reference evidence="2" key="1">
    <citation type="journal article" date="2019" name="Int. J. Syst. Evol. Microbiol.">
        <title>The Global Catalogue of Microorganisms (GCM) 10K type strain sequencing project: providing services to taxonomists for standard genome sequencing and annotation.</title>
        <authorList>
            <consortium name="The Broad Institute Genomics Platform"/>
            <consortium name="The Broad Institute Genome Sequencing Center for Infectious Disease"/>
            <person name="Wu L."/>
            <person name="Ma J."/>
        </authorList>
    </citation>
    <scope>NUCLEOTIDE SEQUENCE [LARGE SCALE GENOMIC DNA]</scope>
    <source>
        <strain evidence="2">JCM 31405</strain>
    </source>
</reference>
<evidence type="ECO:0000313" key="1">
    <source>
        <dbReference type="EMBL" id="GGS05555.1"/>
    </source>
</evidence>